<evidence type="ECO:0000313" key="2">
    <source>
        <dbReference type="EMBL" id="KAG2950031.1"/>
    </source>
</evidence>
<name>A0A8T1DE84_9STRA</name>
<evidence type="ECO:0000313" key="3">
    <source>
        <dbReference type="EMBL" id="KAG3226311.1"/>
    </source>
</evidence>
<protein>
    <submittedName>
        <fullName evidence="1">Uncharacterized protein</fullName>
    </submittedName>
</protein>
<proteinExistence type="predicted"/>
<dbReference type="EMBL" id="RCMK01000078">
    <property type="protein sequence ID" value="KAG2950031.1"/>
    <property type="molecule type" value="Genomic_DNA"/>
</dbReference>
<accession>A0A8T1DE84</accession>
<evidence type="ECO:0000313" key="1">
    <source>
        <dbReference type="EMBL" id="KAG2937352.1"/>
    </source>
</evidence>
<dbReference type="AlphaFoldDB" id="A0A8T1DE84"/>
<dbReference type="Proteomes" id="UP000736787">
    <property type="component" value="Unassembled WGS sequence"/>
</dbReference>
<gene>
    <name evidence="1" type="ORF">PC115_g4244</name>
    <name evidence="2" type="ORF">PC117_g4732</name>
    <name evidence="3" type="ORF">PC129_g3069</name>
</gene>
<organism evidence="1 4">
    <name type="scientific">Phytophthora cactorum</name>
    <dbReference type="NCBI Taxonomy" id="29920"/>
    <lineage>
        <taxon>Eukaryota</taxon>
        <taxon>Sar</taxon>
        <taxon>Stramenopiles</taxon>
        <taxon>Oomycota</taxon>
        <taxon>Peronosporomycetes</taxon>
        <taxon>Peronosporales</taxon>
        <taxon>Peronosporaceae</taxon>
        <taxon>Phytophthora</taxon>
    </lineage>
</organism>
<reference evidence="1" key="1">
    <citation type="submission" date="2018-10" db="EMBL/GenBank/DDBJ databases">
        <title>Effector identification in a new, highly contiguous assembly of the strawberry crown rot pathogen Phytophthora cactorum.</title>
        <authorList>
            <person name="Armitage A.D."/>
            <person name="Nellist C.F."/>
            <person name="Bates H."/>
            <person name="Vickerstaff R.J."/>
            <person name="Harrison R.J."/>
        </authorList>
    </citation>
    <scope>NUCLEOTIDE SEQUENCE</scope>
    <source>
        <strain evidence="1">4032</strain>
        <strain evidence="2">4040</strain>
        <strain evidence="3">P421</strain>
    </source>
</reference>
<dbReference type="Proteomes" id="UP000774804">
    <property type="component" value="Unassembled WGS sequence"/>
</dbReference>
<dbReference type="EMBL" id="RCMI01000079">
    <property type="protein sequence ID" value="KAG2937352.1"/>
    <property type="molecule type" value="Genomic_DNA"/>
</dbReference>
<sequence length="38" mass="4344">MVTKIKQNMIRMISMTVTKIKMLVIQMMSVTVKASTAR</sequence>
<evidence type="ECO:0000313" key="4">
    <source>
        <dbReference type="Proteomes" id="UP000774804"/>
    </source>
</evidence>
<comment type="caution">
    <text evidence="1">The sequence shown here is derived from an EMBL/GenBank/DDBJ whole genome shotgun (WGS) entry which is preliminary data.</text>
</comment>
<dbReference type="Proteomes" id="UP000760860">
    <property type="component" value="Unassembled WGS sequence"/>
</dbReference>
<dbReference type="EMBL" id="RCMV01000060">
    <property type="protein sequence ID" value="KAG3226311.1"/>
    <property type="molecule type" value="Genomic_DNA"/>
</dbReference>